<proteinExistence type="predicted"/>
<dbReference type="Gene3D" id="2.60.40.10">
    <property type="entry name" value="Immunoglobulins"/>
    <property type="match status" value="5"/>
</dbReference>
<evidence type="ECO:0000313" key="6">
    <source>
        <dbReference type="Proteomes" id="UP000298663"/>
    </source>
</evidence>
<dbReference type="InterPro" id="IPR036116">
    <property type="entry name" value="FN3_sf"/>
</dbReference>
<evidence type="ECO:0000256" key="2">
    <source>
        <dbReference type="SAM" id="MobiDB-lite"/>
    </source>
</evidence>
<dbReference type="Pfam" id="PF00041">
    <property type="entry name" value="fn3"/>
    <property type="match status" value="2"/>
</dbReference>
<dbReference type="STRING" id="34508.A0A4U5NBX1"/>
<dbReference type="PANTHER" id="PTHR46708:SF2">
    <property type="entry name" value="FIBRONECTIN TYPE-III DOMAIN-CONTAINING PROTEIN"/>
    <property type="match status" value="1"/>
</dbReference>
<protein>
    <recommendedName>
        <fullName evidence="4">Fibronectin type-III domain-containing protein</fullName>
    </recommendedName>
</protein>
<feature type="region of interest" description="Disordered" evidence="2">
    <location>
        <begin position="199"/>
        <end position="230"/>
    </location>
</feature>
<dbReference type="SUPFAM" id="SSF49265">
    <property type="entry name" value="Fibronectin type III"/>
    <property type="match status" value="4"/>
</dbReference>
<feature type="transmembrane region" description="Helical" evidence="3">
    <location>
        <begin position="867"/>
        <end position="886"/>
    </location>
</feature>
<dbReference type="SMART" id="SM00060">
    <property type="entry name" value="FN3"/>
    <property type="match status" value="5"/>
</dbReference>
<comment type="caution">
    <text evidence="5">The sequence shown here is derived from an EMBL/GenBank/DDBJ whole genome shotgun (WGS) entry which is preliminary data.</text>
</comment>
<keyword evidence="6" id="KW-1185">Reference proteome</keyword>
<dbReference type="Proteomes" id="UP000298663">
    <property type="component" value="Unassembled WGS sequence"/>
</dbReference>
<keyword evidence="3" id="KW-1133">Transmembrane helix</keyword>
<keyword evidence="3" id="KW-0812">Transmembrane</keyword>
<gene>
    <name evidence="5" type="ORF">L596_014425</name>
</gene>
<dbReference type="OrthoDB" id="443915at2759"/>
<dbReference type="CDD" id="cd00063">
    <property type="entry name" value="FN3"/>
    <property type="match status" value="4"/>
</dbReference>
<reference evidence="5 6" key="1">
    <citation type="journal article" date="2015" name="Genome Biol.">
        <title>Comparative genomics of Steinernema reveals deeply conserved gene regulatory networks.</title>
        <authorList>
            <person name="Dillman A.R."/>
            <person name="Macchietto M."/>
            <person name="Porter C.F."/>
            <person name="Rogers A."/>
            <person name="Williams B."/>
            <person name="Antoshechkin I."/>
            <person name="Lee M.M."/>
            <person name="Goodwin Z."/>
            <person name="Lu X."/>
            <person name="Lewis E.E."/>
            <person name="Goodrich-Blair H."/>
            <person name="Stock S.P."/>
            <person name="Adams B.J."/>
            <person name="Sternberg P.W."/>
            <person name="Mortazavi A."/>
        </authorList>
    </citation>
    <scope>NUCLEOTIDE SEQUENCE [LARGE SCALE GENOMIC DNA]</scope>
    <source>
        <strain evidence="5 6">ALL</strain>
    </source>
</reference>
<dbReference type="EMBL" id="AZBU02000004">
    <property type="protein sequence ID" value="TKR80339.1"/>
    <property type="molecule type" value="Genomic_DNA"/>
</dbReference>
<evidence type="ECO:0000313" key="5">
    <source>
        <dbReference type="EMBL" id="TKR80339.1"/>
    </source>
</evidence>
<organism evidence="5 6">
    <name type="scientific">Steinernema carpocapsae</name>
    <name type="common">Entomopathogenic nematode</name>
    <dbReference type="NCBI Taxonomy" id="34508"/>
    <lineage>
        <taxon>Eukaryota</taxon>
        <taxon>Metazoa</taxon>
        <taxon>Ecdysozoa</taxon>
        <taxon>Nematoda</taxon>
        <taxon>Chromadorea</taxon>
        <taxon>Rhabditida</taxon>
        <taxon>Tylenchina</taxon>
        <taxon>Panagrolaimomorpha</taxon>
        <taxon>Strongyloidoidea</taxon>
        <taxon>Steinernematidae</taxon>
        <taxon>Steinernema</taxon>
    </lineage>
</organism>
<keyword evidence="3" id="KW-0472">Membrane</keyword>
<evidence type="ECO:0000256" key="1">
    <source>
        <dbReference type="ARBA" id="ARBA00022737"/>
    </source>
</evidence>
<feature type="region of interest" description="Disordered" evidence="2">
    <location>
        <begin position="352"/>
        <end position="375"/>
    </location>
</feature>
<dbReference type="AlphaFoldDB" id="A0A4U5NBX1"/>
<feature type="region of interest" description="Disordered" evidence="2">
    <location>
        <begin position="508"/>
        <end position="534"/>
    </location>
</feature>
<feature type="compositionally biased region" description="Basic residues" evidence="2">
    <location>
        <begin position="521"/>
        <end position="532"/>
    </location>
</feature>
<feature type="compositionally biased region" description="Low complexity" evidence="2">
    <location>
        <begin position="209"/>
        <end position="230"/>
    </location>
</feature>
<name>A0A4U5NBX1_STECR</name>
<feature type="region of interest" description="Disordered" evidence="2">
    <location>
        <begin position="1"/>
        <end position="22"/>
    </location>
</feature>
<keyword evidence="1" id="KW-0677">Repeat</keyword>
<feature type="domain" description="Fibronectin type-III" evidence="4">
    <location>
        <begin position="363"/>
        <end position="462"/>
    </location>
</feature>
<dbReference type="InterPro" id="IPR050991">
    <property type="entry name" value="ECM_Regulatory_Proteins"/>
</dbReference>
<feature type="domain" description="Fibronectin type-III" evidence="4">
    <location>
        <begin position="601"/>
        <end position="702"/>
    </location>
</feature>
<dbReference type="PROSITE" id="PS50853">
    <property type="entry name" value="FN3"/>
    <property type="match status" value="3"/>
</dbReference>
<feature type="compositionally biased region" description="Low complexity" evidence="2">
    <location>
        <begin position="352"/>
        <end position="361"/>
    </location>
</feature>
<sequence>MCDFNRGPHSYRVCSSERPSHSSSSVVISDLQSNYDYRFRLAAITLQGEELRSDFITARTGYNNGNCQQVPTSSVPKLAATNPGYHNNQEVPKAPLPMPAPYAFREILPRNVAPRSGTMFTLSWKYSGPGANANDLSYVLECADNENDDWRVVYRGCASTHTINEASTGYKANHYRVQAIRRNAKSAWSDILKFVPRPVVRQPPPAPEPTVSETNTTTSSSPTSSSAPTVETLKKIMPMCSIPTIKDVMWNQMTVQWGCDNSERILGAGTSTLIFELQRIDSQPIIIYSGVETRFMIEKLKPVEHVQLRVRGVLVDNDGNRLEGGWSPIGSACSLPHSPTPPQNLRIVELETTSGSEETTSNPATDNSDSSDETKLSQRHFVLEWNAPLKNNGSPVSEYRIFYKESGSDDEYTMFGSSAETYVSLEHVKPGETYLFVVAAMNEGGLSEYSSPMEYTAPAKPPCIPRDFHVESVGVDSASVSWTVPECNGSAVSGYRLSLYRMVASQNGSNSEEGSIERNAGGKKRGANKHHTAAPVALKPQLVSKKKLSNDQLTECGSLNRVIAELDSLLAASEYRISVCAMNAMGRGRSGSFDLETEALPPEPPMLMLLSASSNQLKLKWAANRNAENDSPTHLASMYFFVERENENGSFSSIYEGDYRTCKVRNLSELNNYRFRIRAARNRRSAPGPWSPVAEFQTTRSPPPPVRGVPSVSEVSEGLFQIDWQPVRCAGEDTDIFYRLQCAPKLLSERHETWKTVYEGLSTSYSFRLPTTNAPYQTRVVVVRMHDGEESASLPSPVSVFSRSPSGTPRKRPNPNADAQRQNADDLDQQGPADNSNRPSPSKGRFTVGRRSRFAWFYRLFGDRHMAFAWSVLVIIVTFSLANLFLL</sequence>
<feature type="compositionally biased region" description="Low complexity" evidence="2">
    <location>
        <begin position="13"/>
        <end position="22"/>
    </location>
</feature>
<evidence type="ECO:0000259" key="4">
    <source>
        <dbReference type="PROSITE" id="PS50853"/>
    </source>
</evidence>
<accession>A0A4U5NBX1</accession>
<feature type="region of interest" description="Disordered" evidence="2">
    <location>
        <begin position="791"/>
        <end position="846"/>
    </location>
</feature>
<reference evidence="5 6" key="2">
    <citation type="journal article" date="2019" name="G3 (Bethesda)">
        <title>Hybrid Assembly of the Genome of the Entomopathogenic Nematode Steinernema carpocapsae Identifies the X-Chromosome.</title>
        <authorList>
            <person name="Serra L."/>
            <person name="Macchietto M."/>
            <person name="Macias-Munoz A."/>
            <person name="McGill C.J."/>
            <person name="Rodriguez I.M."/>
            <person name="Rodriguez B."/>
            <person name="Murad R."/>
            <person name="Mortazavi A."/>
        </authorList>
    </citation>
    <scope>NUCLEOTIDE SEQUENCE [LARGE SCALE GENOMIC DNA]</scope>
    <source>
        <strain evidence="5 6">ALL</strain>
    </source>
</reference>
<evidence type="ECO:0000256" key="3">
    <source>
        <dbReference type="SAM" id="Phobius"/>
    </source>
</evidence>
<dbReference type="InterPro" id="IPR013783">
    <property type="entry name" value="Ig-like_fold"/>
</dbReference>
<feature type="domain" description="Fibronectin type-III" evidence="4">
    <location>
        <begin position="705"/>
        <end position="807"/>
    </location>
</feature>
<feature type="region of interest" description="Disordered" evidence="2">
    <location>
        <begin position="688"/>
        <end position="710"/>
    </location>
</feature>
<feature type="compositionally biased region" description="Low complexity" evidence="2">
    <location>
        <begin position="793"/>
        <end position="806"/>
    </location>
</feature>
<dbReference type="PANTHER" id="PTHR46708">
    <property type="entry name" value="TENASCIN"/>
    <property type="match status" value="1"/>
</dbReference>
<dbReference type="InterPro" id="IPR003961">
    <property type="entry name" value="FN3_dom"/>
</dbReference>